<proteinExistence type="predicted"/>
<name>A0A537KWV1_9BACT</name>
<dbReference type="EMBL" id="VBAL01000121">
    <property type="protein sequence ID" value="TMJ00213.1"/>
    <property type="molecule type" value="Genomic_DNA"/>
</dbReference>
<dbReference type="Proteomes" id="UP000319353">
    <property type="component" value="Unassembled WGS sequence"/>
</dbReference>
<organism evidence="1 2">
    <name type="scientific">Candidatus Segetimicrobium genomatis</name>
    <dbReference type="NCBI Taxonomy" id="2569760"/>
    <lineage>
        <taxon>Bacteria</taxon>
        <taxon>Bacillati</taxon>
        <taxon>Candidatus Sysuimicrobiota</taxon>
        <taxon>Candidatus Sysuimicrobiia</taxon>
        <taxon>Candidatus Sysuimicrobiales</taxon>
        <taxon>Candidatus Segetimicrobiaceae</taxon>
        <taxon>Candidatus Segetimicrobium</taxon>
    </lineage>
</organism>
<gene>
    <name evidence="1" type="ORF">E6H01_10040</name>
</gene>
<comment type="caution">
    <text evidence="1">The sequence shown here is derived from an EMBL/GenBank/DDBJ whole genome shotgun (WGS) entry which is preliminary data.</text>
</comment>
<evidence type="ECO:0000313" key="1">
    <source>
        <dbReference type="EMBL" id="TMJ00213.1"/>
    </source>
</evidence>
<protein>
    <submittedName>
        <fullName evidence="1">Uncharacterized protein</fullName>
    </submittedName>
</protein>
<accession>A0A537KWV1</accession>
<reference evidence="1 2" key="1">
    <citation type="journal article" date="2019" name="Nat. Microbiol.">
        <title>Mediterranean grassland soil C-N compound turnover is dependent on rainfall and depth, and is mediated by genomically divergent microorganisms.</title>
        <authorList>
            <person name="Diamond S."/>
            <person name="Andeer P.F."/>
            <person name="Li Z."/>
            <person name="Crits-Christoph A."/>
            <person name="Burstein D."/>
            <person name="Anantharaman K."/>
            <person name="Lane K.R."/>
            <person name="Thomas B.C."/>
            <person name="Pan C."/>
            <person name="Northen T.R."/>
            <person name="Banfield J.F."/>
        </authorList>
    </citation>
    <scope>NUCLEOTIDE SEQUENCE [LARGE SCALE GENOMIC DNA]</scope>
    <source>
        <strain evidence="1">NP_4</strain>
    </source>
</reference>
<evidence type="ECO:0000313" key="2">
    <source>
        <dbReference type="Proteomes" id="UP000319353"/>
    </source>
</evidence>
<sequence>MAVPAALLASSAAFGGSRELDLMARPYERAYERVVETIREVERAVRDFFGGGSGSSKGRVKECSCL</sequence>
<dbReference type="AlphaFoldDB" id="A0A537KWV1"/>